<evidence type="ECO:0000256" key="2">
    <source>
        <dbReference type="ARBA" id="ARBA00022857"/>
    </source>
</evidence>
<accession>A0A8K0FZX5</accession>
<evidence type="ECO:0000256" key="3">
    <source>
        <dbReference type="ARBA" id="ARBA00023002"/>
    </source>
</evidence>
<evidence type="ECO:0000313" key="5">
    <source>
        <dbReference type="EMBL" id="KAF2886740.1"/>
    </source>
</evidence>
<dbReference type="Pfam" id="PF00248">
    <property type="entry name" value="Aldo_ket_red"/>
    <property type="match status" value="1"/>
</dbReference>
<dbReference type="AlphaFoldDB" id="A0A8K0FZX5"/>
<keyword evidence="2" id="KW-0521">NADP</keyword>
<name>A0A8K0FZX5_IGNLU</name>
<dbReference type="GO" id="GO:0008076">
    <property type="term" value="C:voltage-gated potassium channel complex"/>
    <property type="evidence" value="ECO:0007669"/>
    <property type="project" value="TreeGrafter"/>
</dbReference>
<keyword evidence="6" id="KW-1185">Reference proteome</keyword>
<dbReference type="GO" id="GO:0016491">
    <property type="term" value="F:oxidoreductase activity"/>
    <property type="evidence" value="ECO:0007669"/>
    <property type="project" value="UniProtKB-KW"/>
</dbReference>
<dbReference type="PANTHER" id="PTHR43150:SF2">
    <property type="entry name" value="HYPERKINETIC, ISOFORM M"/>
    <property type="match status" value="1"/>
</dbReference>
<dbReference type="GO" id="GO:1901379">
    <property type="term" value="P:regulation of potassium ion transmembrane transport"/>
    <property type="evidence" value="ECO:0007669"/>
    <property type="project" value="TreeGrafter"/>
</dbReference>
<feature type="domain" description="NADP-dependent oxidoreductase" evidence="4">
    <location>
        <begin position="1"/>
        <end position="133"/>
    </location>
</feature>
<gene>
    <name evidence="5" type="ORF">ILUMI_19433</name>
</gene>
<dbReference type="InterPro" id="IPR005399">
    <property type="entry name" value="K_chnl_volt-dep_bsu_KCNAB-rel"/>
</dbReference>
<protein>
    <recommendedName>
        <fullName evidence="4">NADP-dependent oxidoreductase domain-containing protein</fullName>
    </recommendedName>
</protein>
<reference evidence="5" key="1">
    <citation type="submission" date="2019-08" db="EMBL/GenBank/DDBJ databases">
        <title>The genome of the North American firefly Photinus pyralis.</title>
        <authorList>
            <consortium name="Photinus pyralis genome working group"/>
            <person name="Fallon T.R."/>
            <person name="Sander Lower S.E."/>
            <person name="Weng J.-K."/>
        </authorList>
    </citation>
    <scope>NUCLEOTIDE SEQUENCE</scope>
    <source>
        <strain evidence="5">TRF0915ILg1</strain>
        <tissue evidence="5">Whole body</tissue>
    </source>
</reference>
<dbReference type="Proteomes" id="UP000801492">
    <property type="component" value="Unassembled WGS sequence"/>
</dbReference>
<evidence type="ECO:0000313" key="6">
    <source>
        <dbReference type="Proteomes" id="UP000801492"/>
    </source>
</evidence>
<dbReference type="EMBL" id="VTPC01086597">
    <property type="protein sequence ID" value="KAF2886740.1"/>
    <property type="molecule type" value="Genomic_DNA"/>
</dbReference>
<proteinExistence type="inferred from homology"/>
<dbReference type="SUPFAM" id="SSF51430">
    <property type="entry name" value="NAD(P)-linked oxidoreductase"/>
    <property type="match status" value="1"/>
</dbReference>
<dbReference type="InterPro" id="IPR023210">
    <property type="entry name" value="NADP_OxRdtase_dom"/>
</dbReference>
<dbReference type="InterPro" id="IPR036812">
    <property type="entry name" value="NAD(P)_OxRdtase_dom_sf"/>
</dbReference>
<dbReference type="OrthoDB" id="1720422at2759"/>
<evidence type="ECO:0000256" key="1">
    <source>
        <dbReference type="ARBA" id="ARBA00006515"/>
    </source>
</evidence>
<organism evidence="5 6">
    <name type="scientific">Ignelater luminosus</name>
    <name type="common">Cucubano</name>
    <name type="synonym">Pyrophorus luminosus</name>
    <dbReference type="NCBI Taxonomy" id="2038154"/>
    <lineage>
        <taxon>Eukaryota</taxon>
        <taxon>Metazoa</taxon>
        <taxon>Ecdysozoa</taxon>
        <taxon>Arthropoda</taxon>
        <taxon>Hexapoda</taxon>
        <taxon>Insecta</taxon>
        <taxon>Pterygota</taxon>
        <taxon>Neoptera</taxon>
        <taxon>Endopterygota</taxon>
        <taxon>Coleoptera</taxon>
        <taxon>Polyphaga</taxon>
        <taxon>Elateriformia</taxon>
        <taxon>Elateroidea</taxon>
        <taxon>Elateridae</taxon>
        <taxon>Agrypninae</taxon>
        <taxon>Pyrophorini</taxon>
        <taxon>Ignelater</taxon>
    </lineage>
</organism>
<comment type="caution">
    <text evidence="5">The sequence shown here is derived from an EMBL/GenBank/DDBJ whole genome shotgun (WGS) entry which is preliminary data.</text>
</comment>
<evidence type="ECO:0000259" key="4">
    <source>
        <dbReference type="Pfam" id="PF00248"/>
    </source>
</evidence>
<dbReference type="GO" id="GO:0015459">
    <property type="term" value="F:potassium channel regulator activity"/>
    <property type="evidence" value="ECO:0007669"/>
    <property type="project" value="TreeGrafter"/>
</dbReference>
<sequence>MAWSPITMGLSQGKEDGGVQLFSRYSFRSKYRSFSWTEDETSTNKEGFSWVKERAQPEETRRQSEKIRELNALAERLGCTLAQLSIAWCLKNESVQCLLLGATSIDQLYDNIQSLQLIPKLNTNLVAEIERILENKPTRPPMVSTLALR</sequence>
<dbReference type="PANTHER" id="PTHR43150">
    <property type="entry name" value="HYPERKINETIC, ISOFORM M"/>
    <property type="match status" value="1"/>
</dbReference>
<dbReference type="GO" id="GO:0044325">
    <property type="term" value="F:transmembrane transporter binding"/>
    <property type="evidence" value="ECO:0007669"/>
    <property type="project" value="TreeGrafter"/>
</dbReference>
<comment type="similarity">
    <text evidence="1">Belongs to the shaker potassium channel beta subunit family.</text>
</comment>
<dbReference type="Gene3D" id="3.20.20.100">
    <property type="entry name" value="NADP-dependent oxidoreductase domain"/>
    <property type="match status" value="1"/>
</dbReference>
<keyword evidence="3" id="KW-0560">Oxidoreductase</keyword>